<name>A0AAV0J904_9ROSI</name>
<dbReference type="AlphaFoldDB" id="A0AAV0J904"/>
<accession>A0AAV0J904</accession>
<sequence length="188" mass="21787">MEDVTQAEKEDDDQVGEEEQNPLCPTIPFTAAEKIRWRREWRSALVVKGLGRNVPYIPLVRRLNSLWRKHGELQVSDMKNGCYLVRFRHREDYELAVNSGPWLLGNTYLTVSRWYKGFNPWKSVVKSAMVWVQLPELPIEFINKEAVMKIAQFIGVPIRVDRATESGDRGKFARVCVEVDLTKPLLSQ</sequence>
<proteinExistence type="predicted"/>
<keyword evidence="4" id="KW-1185">Reference proteome</keyword>
<organism evidence="3 4">
    <name type="scientific">Linum tenue</name>
    <dbReference type="NCBI Taxonomy" id="586396"/>
    <lineage>
        <taxon>Eukaryota</taxon>
        <taxon>Viridiplantae</taxon>
        <taxon>Streptophyta</taxon>
        <taxon>Embryophyta</taxon>
        <taxon>Tracheophyta</taxon>
        <taxon>Spermatophyta</taxon>
        <taxon>Magnoliopsida</taxon>
        <taxon>eudicotyledons</taxon>
        <taxon>Gunneridae</taxon>
        <taxon>Pentapetalae</taxon>
        <taxon>rosids</taxon>
        <taxon>fabids</taxon>
        <taxon>Malpighiales</taxon>
        <taxon>Linaceae</taxon>
        <taxon>Linum</taxon>
    </lineage>
</organism>
<feature type="region of interest" description="Disordered" evidence="1">
    <location>
        <begin position="1"/>
        <end position="22"/>
    </location>
</feature>
<dbReference type="InterPro" id="IPR025558">
    <property type="entry name" value="DUF4283"/>
</dbReference>
<protein>
    <recommendedName>
        <fullName evidence="2">DUF4283 domain-containing protein</fullName>
    </recommendedName>
</protein>
<feature type="domain" description="DUF4283" evidence="2">
    <location>
        <begin position="40"/>
        <end position="121"/>
    </location>
</feature>
<dbReference type="InterPro" id="IPR040256">
    <property type="entry name" value="At4g02000-like"/>
</dbReference>
<comment type="caution">
    <text evidence="3">The sequence shown here is derived from an EMBL/GenBank/DDBJ whole genome shotgun (WGS) entry which is preliminary data.</text>
</comment>
<evidence type="ECO:0000313" key="4">
    <source>
        <dbReference type="Proteomes" id="UP001154282"/>
    </source>
</evidence>
<dbReference type="EMBL" id="CAMGYJ010000004">
    <property type="protein sequence ID" value="CAI0406261.1"/>
    <property type="molecule type" value="Genomic_DNA"/>
</dbReference>
<dbReference type="Proteomes" id="UP001154282">
    <property type="component" value="Unassembled WGS sequence"/>
</dbReference>
<dbReference type="Pfam" id="PF14111">
    <property type="entry name" value="DUF4283"/>
    <property type="match status" value="1"/>
</dbReference>
<evidence type="ECO:0000313" key="3">
    <source>
        <dbReference type="EMBL" id="CAI0406261.1"/>
    </source>
</evidence>
<evidence type="ECO:0000259" key="2">
    <source>
        <dbReference type="Pfam" id="PF14111"/>
    </source>
</evidence>
<gene>
    <name evidence="3" type="ORF">LITE_LOCUS13144</name>
</gene>
<dbReference type="PANTHER" id="PTHR31286">
    <property type="entry name" value="GLYCINE-RICH CELL WALL STRUCTURAL PROTEIN 1.8-LIKE"/>
    <property type="match status" value="1"/>
</dbReference>
<dbReference type="PANTHER" id="PTHR31286:SF99">
    <property type="entry name" value="DUF4283 DOMAIN-CONTAINING PROTEIN"/>
    <property type="match status" value="1"/>
</dbReference>
<reference evidence="3" key="1">
    <citation type="submission" date="2022-08" db="EMBL/GenBank/DDBJ databases">
        <authorList>
            <person name="Gutierrez-Valencia J."/>
        </authorList>
    </citation>
    <scope>NUCLEOTIDE SEQUENCE</scope>
</reference>
<feature type="compositionally biased region" description="Acidic residues" evidence="1">
    <location>
        <begin position="1"/>
        <end position="20"/>
    </location>
</feature>
<evidence type="ECO:0000256" key="1">
    <source>
        <dbReference type="SAM" id="MobiDB-lite"/>
    </source>
</evidence>